<gene>
    <name evidence="1" type="ORF">L931_00935</name>
</gene>
<dbReference type="Proteomes" id="UP000015645">
    <property type="component" value="Unassembled WGS sequence"/>
</dbReference>
<proteinExistence type="predicted"/>
<reference evidence="1 2" key="1">
    <citation type="journal article" date="2013" name="Genome Announc.">
        <title>Draft Genome Sequences of Helicobacter pylori Strains Isolated from Regions of Low and High Gastric Cancer Risk in Colombia.</title>
        <authorList>
            <person name="Sheh A."/>
            <person name="Piazuelo M.B."/>
            <person name="Wilson K.T."/>
            <person name="Correa P."/>
            <person name="Fox J.G."/>
        </authorList>
    </citation>
    <scope>NUCLEOTIDE SEQUENCE [LARGE SCALE GENOMIC DNA]</scope>
    <source>
        <strain evidence="1 2">PZ5024</strain>
    </source>
</reference>
<dbReference type="AlphaFoldDB" id="T2SUY8"/>
<dbReference type="EMBL" id="ASYS01000329">
    <property type="protein sequence ID" value="EQD95334.1"/>
    <property type="molecule type" value="Genomic_DNA"/>
</dbReference>
<evidence type="ECO:0000313" key="2">
    <source>
        <dbReference type="Proteomes" id="UP000015645"/>
    </source>
</evidence>
<organism evidence="1 2">
    <name type="scientific">Helicobacter pylori PZ5024</name>
    <dbReference type="NCBI Taxonomy" id="1337391"/>
    <lineage>
        <taxon>Bacteria</taxon>
        <taxon>Pseudomonadati</taxon>
        <taxon>Campylobacterota</taxon>
        <taxon>Epsilonproteobacteria</taxon>
        <taxon>Campylobacterales</taxon>
        <taxon>Helicobacteraceae</taxon>
        <taxon>Helicobacter</taxon>
    </lineage>
</organism>
<protein>
    <submittedName>
        <fullName evidence="1">Uncharacterized protein</fullName>
    </submittedName>
</protein>
<comment type="caution">
    <text evidence="1">The sequence shown here is derived from an EMBL/GenBank/DDBJ whole genome shotgun (WGS) entry which is preliminary data.</text>
</comment>
<accession>T2SUY8</accession>
<evidence type="ECO:0000313" key="1">
    <source>
        <dbReference type="EMBL" id="EQD95334.1"/>
    </source>
</evidence>
<sequence length="32" mass="3775">MFLLVFCVFRAVWLASFYALFVCKKAFFSGDF</sequence>
<name>T2SUY8_HELPX</name>